<gene>
    <name evidence="2" type="ORF">MZV50_26055</name>
</gene>
<dbReference type="InterPro" id="IPR006016">
    <property type="entry name" value="UspA"/>
</dbReference>
<accession>A0ABY4ZTK7</accession>
<name>A0ABY4ZTK7_9CAUL</name>
<proteinExistence type="predicted"/>
<dbReference type="Gene3D" id="3.40.50.12370">
    <property type="match status" value="1"/>
</dbReference>
<evidence type="ECO:0000259" key="1">
    <source>
        <dbReference type="Pfam" id="PF00582"/>
    </source>
</evidence>
<sequence>MTDAAPSSRRKFLVVADDTPEFSAALKYACRRARSTGGHVALLKVIAPAQFEHWSGVREEIERQEREEAEALLQSLAAQVVAETGLPPEFIIKHADSTRAALKAVVAADPSIKILILATSTAGRGPGPLISAIAKEGVGFSGRKLPVTVVPGDLTDAEIEELA</sequence>
<dbReference type="EMBL" id="CP096040">
    <property type="protein sequence ID" value="USQ95959.1"/>
    <property type="molecule type" value="Genomic_DNA"/>
</dbReference>
<dbReference type="SUPFAM" id="SSF52402">
    <property type="entry name" value="Adenine nucleotide alpha hydrolases-like"/>
    <property type="match status" value="1"/>
</dbReference>
<dbReference type="Pfam" id="PF00582">
    <property type="entry name" value="Usp"/>
    <property type="match status" value="1"/>
</dbReference>
<evidence type="ECO:0000313" key="2">
    <source>
        <dbReference type="EMBL" id="USQ95959.1"/>
    </source>
</evidence>
<dbReference type="Proteomes" id="UP001057520">
    <property type="component" value="Chromosome"/>
</dbReference>
<protein>
    <submittedName>
        <fullName evidence="2">Universal stress protein</fullName>
    </submittedName>
</protein>
<reference evidence="2 3" key="1">
    <citation type="submission" date="2022-04" db="EMBL/GenBank/DDBJ databases">
        <title>Genome sequence of soybean root-associated Caulobacter segnis RL271.</title>
        <authorList>
            <person name="Longley R."/>
            <person name="Bonito G."/>
            <person name="Trigodet F."/>
            <person name="Crosson S."/>
            <person name="Fiebig A."/>
        </authorList>
    </citation>
    <scope>NUCLEOTIDE SEQUENCE [LARGE SCALE GENOMIC DNA]</scope>
    <source>
        <strain evidence="2 3">RL271</strain>
    </source>
</reference>
<organism evidence="2 3">
    <name type="scientific">Caulobacter segnis</name>
    <dbReference type="NCBI Taxonomy" id="88688"/>
    <lineage>
        <taxon>Bacteria</taxon>
        <taxon>Pseudomonadati</taxon>
        <taxon>Pseudomonadota</taxon>
        <taxon>Alphaproteobacteria</taxon>
        <taxon>Caulobacterales</taxon>
        <taxon>Caulobacteraceae</taxon>
        <taxon>Caulobacter</taxon>
    </lineage>
</organism>
<feature type="domain" description="UspA" evidence="1">
    <location>
        <begin position="10"/>
        <end position="106"/>
    </location>
</feature>
<evidence type="ECO:0000313" key="3">
    <source>
        <dbReference type="Proteomes" id="UP001057520"/>
    </source>
</evidence>
<keyword evidence="3" id="KW-1185">Reference proteome</keyword>